<dbReference type="InterPro" id="IPR004911">
    <property type="entry name" value="Interferon-induced_GILT"/>
</dbReference>
<accession>A0A9P0GB27</accession>
<keyword evidence="3" id="KW-0964">Secreted</keyword>
<evidence type="ECO:0000313" key="9">
    <source>
        <dbReference type="Proteomes" id="UP001153636"/>
    </source>
</evidence>
<name>A0A9P0GB27_9CUCU</name>
<dbReference type="PANTHER" id="PTHR13234">
    <property type="entry name" value="GAMMA-INTERFERON INDUCIBLE LYSOSOMAL THIOL REDUCTASE GILT"/>
    <property type="match status" value="1"/>
</dbReference>
<dbReference type="GO" id="GO:0005576">
    <property type="term" value="C:extracellular region"/>
    <property type="evidence" value="ECO:0007669"/>
    <property type="project" value="UniProtKB-SubCell"/>
</dbReference>
<dbReference type="AlphaFoldDB" id="A0A9P0GB27"/>
<evidence type="ECO:0008006" key="10">
    <source>
        <dbReference type="Google" id="ProtNLM"/>
    </source>
</evidence>
<evidence type="ECO:0000256" key="4">
    <source>
        <dbReference type="ARBA" id="ARBA00022729"/>
    </source>
</evidence>
<evidence type="ECO:0000256" key="2">
    <source>
        <dbReference type="ARBA" id="ARBA00005679"/>
    </source>
</evidence>
<evidence type="ECO:0000256" key="1">
    <source>
        <dbReference type="ARBA" id="ARBA00004613"/>
    </source>
</evidence>
<keyword evidence="5" id="KW-0325">Glycoprotein</keyword>
<comment type="subcellular location">
    <subcellularLocation>
        <location evidence="1">Secreted</location>
    </subcellularLocation>
</comment>
<dbReference type="OrthoDB" id="958254at2759"/>
<feature type="chain" id="PRO_5040285838" description="Gamma-interferon-inducible lysosomal thiol reductase" evidence="7">
    <location>
        <begin position="16"/>
        <end position="215"/>
    </location>
</feature>
<evidence type="ECO:0000256" key="7">
    <source>
        <dbReference type="SAM" id="SignalP"/>
    </source>
</evidence>
<dbReference type="GO" id="GO:0016671">
    <property type="term" value="F:oxidoreductase activity, acting on a sulfur group of donors, disulfide as acceptor"/>
    <property type="evidence" value="ECO:0007669"/>
    <property type="project" value="InterPro"/>
</dbReference>
<organism evidence="8 9">
    <name type="scientific">Psylliodes chrysocephalus</name>
    <dbReference type="NCBI Taxonomy" id="3402493"/>
    <lineage>
        <taxon>Eukaryota</taxon>
        <taxon>Metazoa</taxon>
        <taxon>Ecdysozoa</taxon>
        <taxon>Arthropoda</taxon>
        <taxon>Hexapoda</taxon>
        <taxon>Insecta</taxon>
        <taxon>Pterygota</taxon>
        <taxon>Neoptera</taxon>
        <taxon>Endopterygota</taxon>
        <taxon>Coleoptera</taxon>
        <taxon>Polyphaga</taxon>
        <taxon>Cucujiformia</taxon>
        <taxon>Chrysomeloidea</taxon>
        <taxon>Chrysomelidae</taxon>
        <taxon>Galerucinae</taxon>
        <taxon>Alticini</taxon>
        <taxon>Psylliodes</taxon>
    </lineage>
</organism>
<protein>
    <recommendedName>
        <fullName evidence="10">Gamma-interferon-inducible lysosomal thiol reductase</fullName>
    </recommendedName>
</protein>
<proteinExistence type="inferred from homology"/>
<feature type="signal peptide" evidence="7">
    <location>
        <begin position="1"/>
        <end position="15"/>
    </location>
</feature>
<evidence type="ECO:0000256" key="3">
    <source>
        <dbReference type="ARBA" id="ARBA00022525"/>
    </source>
</evidence>
<feature type="region of interest" description="Disordered" evidence="6">
    <location>
        <begin position="196"/>
        <end position="215"/>
    </location>
</feature>
<evidence type="ECO:0000256" key="6">
    <source>
        <dbReference type="SAM" id="MobiDB-lite"/>
    </source>
</evidence>
<evidence type="ECO:0000256" key="5">
    <source>
        <dbReference type="ARBA" id="ARBA00023180"/>
    </source>
</evidence>
<dbReference type="EMBL" id="OV651815">
    <property type="protein sequence ID" value="CAH1108979.1"/>
    <property type="molecule type" value="Genomic_DNA"/>
</dbReference>
<gene>
    <name evidence="8" type="ORF">PSYICH_LOCUS9302</name>
</gene>
<evidence type="ECO:0000313" key="8">
    <source>
        <dbReference type="EMBL" id="CAH1108979.1"/>
    </source>
</evidence>
<keyword evidence="9" id="KW-1185">Reference proteome</keyword>
<sequence>MYLVLCIIFSVFAYSAQETVKVSVFYESLCPASQEFIQTQFYPVYQKLGPEALTVKLFPYSQVKVKKSELNIKCQHGEEECFANKIQACALGLNDSNENSINFVGCIMSTDEPQKKSFNKKCARKNKVSWTDIKACINSDQGDTFIYEIYNTTKALTPKLNWVPHIRFNDVFNRTAEQAARENLLHTVCEKYETKKPDGCDEAHPISTEEEEDDF</sequence>
<dbReference type="Pfam" id="PF03227">
    <property type="entry name" value="GILT"/>
    <property type="match status" value="1"/>
</dbReference>
<comment type="similarity">
    <text evidence="2">Belongs to the GILT family.</text>
</comment>
<dbReference type="Proteomes" id="UP001153636">
    <property type="component" value="Chromosome 3"/>
</dbReference>
<keyword evidence="4 7" id="KW-0732">Signal</keyword>
<dbReference type="PANTHER" id="PTHR13234:SF8">
    <property type="entry name" value="GAMMA-INTERFERON-INDUCIBLE LYSOSOMAL THIOL REDUCTASE"/>
    <property type="match status" value="1"/>
</dbReference>
<reference evidence="8" key="1">
    <citation type="submission" date="2022-01" db="EMBL/GenBank/DDBJ databases">
        <authorList>
            <person name="King R."/>
        </authorList>
    </citation>
    <scope>NUCLEOTIDE SEQUENCE</scope>
</reference>
<dbReference type="Gene3D" id="3.40.30.10">
    <property type="entry name" value="Glutaredoxin"/>
    <property type="match status" value="1"/>
</dbReference>